<dbReference type="InterPro" id="IPR010920">
    <property type="entry name" value="LSM_dom_sf"/>
</dbReference>
<dbReference type="InterPro" id="IPR023408">
    <property type="entry name" value="MscS_beta-dom_sf"/>
</dbReference>
<dbReference type="SUPFAM" id="SSF50182">
    <property type="entry name" value="Sm-like ribonucleoproteins"/>
    <property type="match status" value="1"/>
</dbReference>
<feature type="domain" description="Mechanosensitive ion channel MscS C-terminal" evidence="9">
    <location>
        <begin position="333"/>
        <end position="416"/>
    </location>
</feature>
<dbReference type="InterPro" id="IPR052702">
    <property type="entry name" value="MscS-like_channel"/>
</dbReference>
<dbReference type="SUPFAM" id="SSF82861">
    <property type="entry name" value="Mechanosensitive channel protein MscS (YggB), transmembrane region"/>
    <property type="match status" value="1"/>
</dbReference>
<keyword evidence="4 7" id="KW-0812">Transmembrane</keyword>
<dbReference type="STRING" id="1121442.SAMN02745702_01038"/>
<dbReference type="InterPro" id="IPR006685">
    <property type="entry name" value="MscS_channel_2nd"/>
</dbReference>
<evidence type="ECO:0000256" key="7">
    <source>
        <dbReference type="SAM" id="Phobius"/>
    </source>
</evidence>
<feature type="transmembrane region" description="Helical" evidence="7">
    <location>
        <begin position="134"/>
        <end position="151"/>
    </location>
</feature>
<dbReference type="PANTHER" id="PTHR30347:SF1">
    <property type="entry name" value="MECHANOSENSITIVE CHANNEL MSCK"/>
    <property type="match status" value="1"/>
</dbReference>
<feature type="transmembrane region" description="Helical" evidence="7">
    <location>
        <begin position="105"/>
        <end position="127"/>
    </location>
</feature>
<dbReference type="InterPro" id="IPR049278">
    <property type="entry name" value="MS_channel_C"/>
</dbReference>
<evidence type="ECO:0000313" key="11">
    <source>
        <dbReference type="EMBL" id="SKA69130.1"/>
    </source>
</evidence>
<sequence length="435" mass="47559">MDKLIDFEVLLAYVQKLVSWFNVNVLNLATLIQGGIVLGLLVLSWGLGIVTQRLVLRRWPSIEQGAGVWLRLKLTLLKLIPPVFSFLLIGFTLGIAKALDLSHGLFVLGENLLGAWIVIRLASFLFLSRFFGRLFALVAWSAAALNTLGFLDDIVDFLDSASFSVGGSDITTLSFLKALVLMFVLYRGGMALAEAIEVQLSKVSELTPSARVLFGKLMRIVTLVAIVIIALSSVGINLTALAVFSGAVGVGVGFGLQKVAANLISGFILLMDKSIKPGDVVEVGTVYGYITSLRARFVSVLTRDGKEILIPNEDLITNQVVNWSFSDTNVRLKVPVGISYDADPRVAMELMTDAATGHDRVQAFPKPVCRLMGFGDSSVDLELRVWIRDPQNGIVNVKSDLLLAIWDRFQENGIEIPYPQRDLHIRSGMVLPSEK</sequence>
<dbReference type="InterPro" id="IPR049142">
    <property type="entry name" value="MS_channel_1st"/>
</dbReference>
<keyword evidence="12" id="KW-1185">Reference proteome</keyword>
<dbReference type="Pfam" id="PF21088">
    <property type="entry name" value="MS_channel_1st"/>
    <property type="match status" value="1"/>
</dbReference>
<dbReference type="SUPFAM" id="SSF82689">
    <property type="entry name" value="Mechanosensitive channel protein MscS (YggB), C-terminal domain"/>
    <property type="match status" value="1"/>
</dbReference>
<accession>A0A1T4VVU1</accession>
<feature type="transmembrane region" description="Helical" evidence="7">
    <location>
        <begin position="250"/>
        <end position="270"/>
    </location>
</feature>
<protein>
    <submittedName>
        <fullName evidence="11">Mechanosensitive ion channel</fullName>
    </submittedName>
</protein>
<dbReference type="Pfam" id="PF00924">
    <property type="entry name" value="MS_channel_2nd"/>
    <property type="match status" value="1"/>
</dbReference>
<dbReference type="Gene3D" id="2.30.30.60">
    <property type="match status" value="1"/>
</dbReference>
<feature type="transmembrane region" description="Helical" evidence="7">
    <location>
        <begin position="25"/>
        <end position="50"/>
    </location>
</feature>
<evidence type="ECO:0000313" key="12">
    <source>
        <dbReference type="Proteomes" id="UP000189733"/>
    </source>
</evidence>
<evidence type="ECO:0000259" key="10">
    <source>
        <dbReference type="Pfam" id="PF21088"/>
    </source>
</evidence>
<dbReference type="GO" id="GO:0005886">
    <property type="term" value="C:plasma membrane"/>
    <property type="evidence" value="ECO:0007669"/>
    <property type="project" value="UniProtKB-SubCell"/>
</dbReference>
<dbReference type="InterPro" id="IPR011066">
    <property type="entry name" value="MscS_channel_C_sf"/>
</dbReference>
<keyword evidence="3" id="KW-1003">Cell membrane</keyword>
<dbReference type="Gene3D" id="3.30.70.100">
    <property type="match status" value="1"/>
</dbReference>
<dbReference type="GO" id="GO:0008381">
    <property type="term" value="F:mechanosensitive monoatomic ion channel activity"/>
    <property type="evidence" value="ECO:0007669"/>
    <property type="project" value="UniProtKB-ARBA"/>
</dbReference>
<feature type="transmembrane region" description="Helical" evidence="7">
    <location>
        <begin position="79"/>
        <end position="99"/>
    </location>
</feature>
<dbReference type="PANTHER" id="PTHR30347">
    <property type="entry name" value="POTASSIUM CHANNEL RELATED"/>
    <property type="match status" value="1"/>
</dbReference>
<comment type="similarity">
    <text evidence="2">Belongs to the MscS (TC 1.A.23) family.</text>
</comment>
<keyword evidence="6 7" id="KW-0472">Membrane</keyword>
<evidence type="ECO:0000259" key="8">
    <source>
        <dbReference type="Pfam" id="PF00924"/>
    </source>
</evidence>
<dbReference type="Pfam" id="PF21082">
    <property type="entry name" value="MS_channel_3rd"/>
    <property type="match status" value="1"/>
</dbReference>
<evidence type="ECO:0000256" key="3">
    <source>
        <dbReference type="ARBA" id="ARBA00022475"/>
    </source>
</evidence>
<dbReference type="Gene3D" id="1.10.287.1260">
    <property type="match status" value="1"/>
</dbReference>
<feature type="domain" description="Mechanosensitive ion channel transmembrane helices 2/3" evidence="10">
    <location>
        <begin position="217"/>
        <end position="257"/>
    </location>
</feature>
<dbReference type="RefSeq" id="WP_078684344.1">
    <property type="nucleotide sequence ID" value="NZ_FUYA01000003.1"/>
</dbReference>
<feature type="domain" description="Mechanosensitive ion channel MscS" evidence="8">
    <location>
        <begin position="259"/>
        <end position="324"/>
    </location>
</feature>
<dbReference type="AlphaFoldDB" id="A0A1T4VVU1"/>
<proteinExistence type="inferred from homology"/>
<name>A0A1T4VVU1_9BACT</name>
<evidence type="ECO:0000259" key="9">
    <source>
        <dbReference type="Pfam" id="PF21082"/>
    </source>
</evidence>
<evidence type="ECO:0000256" key="5">
    <source>
        <dbReference type="ARBA" id="ARBA00022989"/>
    </source>
</evidence>
<evidence type="ECO:0000256" key="4">
    <source>
        <dbReference type="ARBA" id="ARBA00022692"/>
    </source>
</evidence>
<gene>
    <name evidence="11" type="ORF">SAMN02745702_01038</name>
</gene>
<feature type="transmembrane region" description="Helical" evidence="7">
    <location>
        <begin position="220"/>
        <end position="244"/>
    </location>
</feature>
<comment type="subcellular location">
    <subcellularLocation>
        <location evidence="1">Cell membrane</location>
        <topology evidence="1">Multi-pass membrane protein</topology>
    </subcellularLocation>
</comment>
<evidence type="ECO:0000256" key="2">
    <source>
        <dbReference type="ARBA" id="ARBA00008017"/>
    </source>
</evidence>
<keyword evidence="5 7" id="KW-1133">Transmembrane helix</keyword>
<dbReference type="Proteomes" id="UP000189733">
    <property type="component" value="Unassembled WGS sequence"/>
</dbReference>
<dbReference type="OrthoDB" id="9799209at2"/>
<dbReference type="InterPro" id="IPR011014">
    <property type="entry name" value="MscS_channel_TM-2"/>
</dbReference>
<dbReference type="EMBL" id="FUYA01000003">
    <property type="protein sequence ID" value="SKA69130.1"/>
    <property type="molecule type" value="Genomic_DNA"/>
</dbReference>
<evidence type="ECO:0000256" key="1">
    <source>
        <dbReference type="ARBA" id="ARBA00004651"/>
    </source>
</evidence>
<reference evidence="11 12" key="1">
    <citation type="submission" date="2017-02" db="EMBL/GenBank/DDBJ databases">
        <authorList>
            <person name="Peterson S.W."/>
        </authorList>
    </citation>
    <scope>NUCLEOTIDE SEQUENCE [LARGE SCALE GENOMIC DNA]</scope>
    <source>
        <strain evidence="11 12">DSM 18034</strain>
    </source>
</reference>
<organism evidence="11 12">
    <name type="scientific">Desulfobaculum bizertense DSM 18034</name>
    <dbReference type="NCBI Taxonomy" id="1121442"/>
    <lineage>
        <taxon>Bacteria</taxon>
        <taxon>Pseudomonadati</taxon>
        <taxon>Thermodesulfobacteriota</taxon>
        <taxon>Desulfovibrionia</taxon>
        <taxon>Desulfovibrionales</taxon>
        <taxon>Desulfovibrionaceae</taxon>
        <taxon>Desulfobaculum</taxon>
    </lineage>
</organism>
<feature type="transmembrane region" description="Helical" evidence="7">
    <location>
        <begin position="163"/>
        <end position="186"/>
    </location>
</feature>
<evidence type="ECO:0000256" key="6">
    <source>
        <dbReference type="ARBA" id="ARBA00023136"/>
    </source>
</evidence>